<organism evidence="1 2">
    <name type="scientific">Cetraspora pellucida</name>
    <dbReference type="NCBI Taxonomy" id="1433469"/>
    <lineage>
        <taxon>Eukaryota</taxon>
        <taxon>Fungi</taxon>
        <taxon>Fungi incertae sedis</taxon>
        <taxon>Mucoromycota</taxon>
        <taxon>Glomeromycotina</taxon>
        <taxon>Glomeromycetes</taxon>
        <taxon>Diversisporales</taxon>
        <taxon>Gigasporaceae</taxon>
        <taxon>Cetraspora</taxon>
    </lineage>
</organism>
<dbReference type="OrthoDB" id="2406059at2759"/>
<dbReference type="EMBL" id="CAJVQA010012310">
    <property type="protein sequence ID" value="CAG8715616.1"/>
    <property type="molecule type" value="Genomic_DNA"/>
</dbReference>
<reference evidence="1" key="1">
    <citation type="submission" date="2021-06" db="EMBL/GenBank/DDBJ databases">
        <authorList>
            <person name="Kallberg Y."/>
            <person name="Tangrot J."/>
            <person name="Rosling A."/>
        </authorList>
    </citation>
    <scope>NUCLEOTIDE SEQUENCE</scope>
    <source>
        <strain evidence="1">FL966</strain>
    </source>
</reference>
<gene>
    <name evidence="1" type="ORF">CPELLU_LOCUS12576</name>
</gene>
<sequence length="62" mass="6730">HQIPSQCVDSSSLTEGGSSKFFIGGRSTPSKSLNTFQMSNMTLYYNGIEVPPHGTQIIPLEL</sequence>
<protein>
    <submittedName>
        <fullName evidence="1">3375_t:CDS:1</fullName>
    </submittedName>
</protein>
<accession>A0A9N9N954</accession>
<evidence type="ECO:0000313" key="1">
    <source>
        <dbReference type="EMBL" id="CAG8715616.1"/>
    </source>
</evidence>
<proteinExistence type="predicted"/>
<name>A0A9N9N954_9GLOM</name>
<dbReference type="AlphaFoldDB" id="A0A9N9N954"/>
<keyword evidence="2" id="KW-1185">Reference proteome</keyword>
<feature type="non-terminal residue" evidence="1">
    <location>
        <position position="1"/>
    </location>
</feature>
<dbReference type="Proteomes" id="UP000789759">
    <property type="component" value="Unassembled WGS sequence"/>
</dbReference>
<evidence type="ECO:0000313" key="2">
    <source>
        <dbReference type="Proteomes" id="UP000789759"/>
    </source>
</evidence>
<comment type="caution">
    <text evidence="1">The sequence shown here is derived from an EMBL/GenBank/DDBJ whole genome shotgun (WGS) entry which is preliminary data.</text>
</comment>